<evidence type="ECO:0000313" key="3">
    <source>
        <dbReference type="Proteomes" id="UP000465306"/>
    </source>
</evidence>
<dbReference type="EMBL" id="BLKU01000002">
    <property type="protein sequence ID" value="GFG63241.1"/>
    <property type="molecule type" value="Genomic_DNA"/>
</dbReference>
<keyword evidence="3" id="KW-1185">Reference proteome</keyword>
<reference evidence="1" key="2">
    <citation type="submission" date="2020-02" db="EMBL/GenBank/DDBJ databases">
        <authorList>
            <person name="Matsumoto Y."/>
            <person name="Kinjo T."/>
            <person name="Motooka D."/>
            <person name="Nabeya D."/>
            <person name="Jung N."/>
            <person name="Uechi K."/>
            <person name="Horii T."/>
            <person name="Iida T."/>
            <person name="Fujita J."/>
            <person name="Nakamura S."/>
        </authorList>
    </citation>
    <scope>NUCLEOTIDE SEQUENCE</scope>
    <source>
        <strain evidence="1">JCM 13573</strain>
    </source>
</reference>
<dbReference type="RefSeq" id="WP_068033932.1">
    <property type="nucleotide sequence ID" value="NZ_BLKU01000002.1"/>
</dbReference>
<gene>
    <name evidence="2" type="ORF">I2456_05080</name>
    <name evidence="1" type="ORF">MKUB_07310</name>
</gene>
<evidence type="ECO:0000313" key="1">
    <source>
        <dbReference type="EMBL" id="GFG63241.1"/>
    </source>
</evidence>
<organism evidence="2 4">
    <name type="scientific">Mycobacterium kubicae</name>
    <dbReference type="NCBI Taxonomy" id="120959"/>
    <lineage>
        <taxon>Bacteria</taxon>
        <taxon>Bacillati</taxon>
        <taxon>Actinomycetota</taxon>
        <taxon>Actinomycetes</taxon>
        <taxon>Mycobacteriales</taxon>
        <taxon>Mycobacteriaceae</taxon>
        <taxon>Mycobacterium</taxon>
        <taxon>Mycobacterium simiae complex</taxon>
    </lineage>
</organism>
<dbReference type="Proteomes" id="UP000465306">
    <property type="component" value="Unassembled WGS sequence"/>
</dbReference>
<accession>A0AAX1JE95</accession>
<reference evidence="2" key="3">
    <citation type="submission" date="2020-11" db="EMBL/GenBank/DDBJ databases">
        <title>Intraspecies plasmid and genomic variation of Mycobacterium kubicae revealed by the complete genome sequences of two clinical isolates.</title>
        <authorList>
            <person name="Hendrix J.R."/>
            <person name="Epperson L.E."/>
            <person name="Honda J.R."/>
            <person name="Strong M."/>
        </authorList>
    </citation>
    <scope>NUCLEOTIDE SEQUENCE</scope>
    <source>
        <strain evidence="2">JCM 13573</strain>
    </source>
</reference>
<dbReference type="KEGG" id="mku:I2456_05080"/>
<proteinExistence type="predicted"/>
<protein>
    <submittedName>
        <fullName evidence="2">Uncharacterized protein</fullName>
    </submittedName>
</protein>
<reference evidence="1 3" key="1">
    <citation type="journal article" date="2019" name="Emerg. Microbes Infect.">
        <title>Comprehensive subspecies identification of 175 nontuberculous mycobacteria species based on 7547 genomic profiles.</title>
        <authorList>
            <person name="Matsumoto Y."/>
            <person name="Kinjo T."/>
            <person name="Motooka D."/>
            <person name="Nabeya D."/>
            <person name="Jung N."/>
            <person name="Uechi K."/>
            <person name="Horii T."/>
            <person name="Iida T."/>
            <person name="Fujita J."/>
            <person name="Nakamura S."/>
        </authorList>
    </citation>
    <scope>NUCLEOTIDE SEQUENCE [LARGE SCALE GENOMIC DNA]</scope>
    <source>
        <strain evidence="1 3">JCM 13573</strain>
    </source>
</reference>
<dbReference type="AlphaFoldDB" id="A0AAX1JE95"/>
<name>A0AAX1JE95_9MYCO</name>
<dbReference type="EMBL" id="CP065047">
    <property type="protein sequence ID" value="QPI38890.1"/>
    <property type="molecule type" value="Genomic_DNA"/>
</dbReference>
<evidence type="ECO:0000313" key="4">
    <source>
        <dbReference type="Proteomes" id="UP000663583"/>
    </source>
</evidence>
<evidence type="ECO:0000313" key="2">
    <source>
        <dbReference type="EMBL" id="QPI38890.1"/>
    </source>
</evidence>
<dbReference type="Proteomes" id="UP000663583">
    <property type="component" value="Chromosome"/>
</dbReference>
<sequence>MQQRLRADGAEVRTMAGRWAAAGESNGSAPAVLAGWTSHSSAAAVNAAHVDITASTAALAARVNTHFVHVDGADAGYLATEADAAGASARVIGV</sequence>